<dbReference type="Proteomes" id="UP000005239">
    <property type="component" value="Unassembled WGS sequence"/>
</dbReference>
<organism evidence="10 11">
    <name type="scientific">Pristionchus pacificus</name>
    <name type="common">Parasitic nematode worm</name>
    <dbReference type="NCBI Taxonomy" id="54126"/>
    <lineage>
        <taxon>Eukaryota</taxon>
        <taxon>Metazoa</taxon>
        <taxon>Ecdysozoa</taxon>
        <taxon>Nematoda</taxon>
        <taxon>Chromadorea</taxon>
        <taxon>Rhabditida</taxon>
        <taxon>Rhabditina</taxon>
        <taxon>Diplogasteromorpha</taxon>
        <taxon>Diplogasteroidea</taxon>
        <taxon>Neodiplogasteridae</taxon>
        <taxon>Pristionchus</taxon>
    </lineage>
</organism>
<keyword evidence="2" id="KW-0479">Metal-binding</keyword>
<keyword evidence="5" id="KW-0862">Zinc</keyword>
<evidence type="ECO:0000256" key="5">
    <source>
        <dbReference type="ARBA" id="ARBA00022833"/>
    </source>
</evidence>
<evidence type="ECO:0000256" key="4">
    <source>
        <dbReference type="ARBA" id="ARBA00022771"/>
    </source>
</evidence>
<dbReference type="GO" id="GO:0017053">
    <property type="term" value="C:transcription repressor complex"/>
    <property type="evidence" value="ECO:0000318"/>
    <property type="project" value="GO_Central"/>
</dbReference>
<dbReference type="GO" id="GO:0003032">
    <property type="term" value="P:detection of oxygen"/>
    <property type="evidence" value="ECO:0007669"/>
    <property type="project" value="EnsemblMetazoa"/>
</dbReference>
<evidence type="ECO:0000256" key="8">
    <source>
        <dbReference type="ARBA" id="ARBA00023242"/>
    </source>
</evidence>
<dbReference type="GO" id="GO:0005634">
    <property type="term" value="C:nucleus"/>
    <property type="evidence" value="ECO:0000318"/>
    <property type="project" value="GO_Central"/>
</dbReference>
<evidence type="ECO:0000256" key="6">
    <source>
        <dbReference type="ARBA" id="ARBA00023015"/>
    </source>
</evidence>
<dbReference type="InterPro" id="IPR013087">
    <property type="entry name" value="Znf_C2H2_type"/>
</dbReference>
<reference evidence="11" key="1">
    <citation type="journal article" date="2008" name="Nat. Genet.">
        <title>The Pristionchus pacificus genome provides a unique perspective on nematode lifestyle and parasitism.</title>
        <authorList>
            <person name="Dieterich C."/>
            <person name="Clifton S.W."/>
            <person name="Schuster L.N."/>
            <person name="Chinwalla A."/>
            <person name="Delehaunty K."/>
            <person name="Dinkelacker I."/>
            <person name="Fulton L."/>
            <person name="Fulton R."/>
            <person name="Godfrey J."/>
            <person name="Minx P."/>
            <person name="Mitreva M."/>
            <person name="Roeseler W."/>
            <person name="Tian H."/>
            <person name="Witte H."/>
            <person name="Yang S.P."/>
            <person name="Wilson R.K."/>
            <person name="Sommer R.J."/>
        </authorList>
    </citation>
    <scope>NUCLEOTIDE SEQUENCE [LARGE SCALE GENOMIC DNA]</scope>
    <source>
        <strain evidence="11">PS312</strain>
    </source>
</reference>
<dbReference type="GO" id="GO:0001227">
    <property type="term" value="F:DNA-binding transcription repressor activity, RNA polymerase II-specific"/>
    <property type="evidence" value="ECO:0000318"/>
    <property type="project" value="GO_Central"/>
</dbReference>
<feature type="compositionally biased region" description="Basic and acidic residues" evidence="9">
    <location>
        <begin position="143"/>
        <end position="157"/>
    </location>
</feature>
<dbReference type="GO" id="GO:0048665">
    <property type="term" value="P:neuron fate specification"/>
    <property type="evidence" value="ECO:0007669"/>
    <property type="project" value="EnsemblMetazoa"/>
</dbReference>
<dbReference type="OrthoDB" id="8953942at2759"/>
<keyword evidence="3" id="KW-0677">Repeat</keyword>
<dbReference type="PROSITE" id="PS50157">
    <property type="entry name" value="ZINC_FINGER_C2H2_2"/>
    <property type="match status" value="1"/>
</dbReference>
<feature type="region of interest" description="Disordered" evidence="9">
    <location>
        <begin position="124"/>
        <end position="157"/>
    </location>
</feature>
<keyword evidence="7" id="KW-0804">Transcription</keyword>
<protein>
    <submittedName>
        <fullName evidence="10">Egl-46</fullName>
    </submittedName>
</protein>
<sequence>LTLSFLPPLFPSFLLSKRAESLSIPSGTSIHSSSLIHSPSPTVFSHSHSFSISSSLQMGDFLVRSLLSTPSPSSSSSSLTSSTSPLPSDVFSPFNFLWQNPQLLASFLALSQLQQNAASILKNASIDSDHPSSLPSSSRKRLSTTEDKRKNKQMRRLEHDCETNSPVSGMFIKDVSSLPPPSELQKVADELDETAAFVSISEESIAAIQKIPNVIGDCICALCKVRYDDVFRLAQHRCPRISHEEYRCPDCDKIFSCPANLASHRRWHKPREESSSICNLCTLSFPSKKHLKAHNCTLSSPLSLLPQGLIKFETV</sequence>
<dbReference type="GO" id="GO:0000978">
    <property type="term" value="F:RNA polymerase II cis-regulatory region sequence-specific DNA binding"/>
    <property type="evidence" value="ECO:0000318"/>
    <property type="project" value="GO_Central"/>
</dbReference>
<dbReference type="InterPro" id="IPR036236">
    <property type="entry name" value="Znf_C2H2_sf"/>
</dbReference>
<accession>A0A8R1YYD5</accession>
<evidence type="ECO:0000256" key="1">
    <source>
        <dbReference type="ARBA" id="ARBA00004123"/>
    </source>
</evidence>
<comment type="subcellular location">
    <subcellularLocation>
        <location evidence="1">Nucleus</location>
    </subcellularLocation>
</comment>
<dbReference type="GO" id="GO:0055057">
    <property type="term" value="P:neuroblast division"/>
    <property type="evidence" value="ECO:0007669"/>
    <property type="project" value="EnsemblMetazoa"/>
</dbReference>
<dbReference type="PANTHER" id="PTHR15065">
    <property type="entry name" value="INSULINOMA-ASSOCIATED 1"/>
    <property type="match status" value="1"/>
</dbReference>
<dbReference type="GO" id="GO:0061629">
    <property type="term" value="F:RNA polymerase II-specific DNA-binding transcription factor binding"/>
    <property type="evidence" value="ECO:0007669"/>
    <property type="project" value="EnsemblMetazoa"/>
</dbReference>
<name>A0A2A6BWR8_PRIPA</name>
<keyword evidence="11" id="KW-1185">Reference proteome</keyword>
<proteinExistence type="predicted"/>
<accession>A0A2A6BWR8</accession>
<reference evidence="10" key="2">
    <citation type="submission" date="2022-06" db="UniProtKB">
        <authorList>
            <consortium name="EnsemblMetazoa"/>
        </authorList>
    </citation>
    <scope>IDENTIFICATION</scope>
    <source>
        <strain evidence="10">PS312</strain>
    </source>
</reference>
<dbReference type="GO" id="GO:0001764">
    <property type="term" value="P:neuron migration"/>
    <property type="evidence" value="ECO:0007669"/>
    <property type="project" value="EnsemblMetazoa"/>
</dbReference>
<dbReference type="GO" id="GO:0031536">
    <property type="term" value="P:positive regulation of exit from mitosis"/>
    <property type="evidence" value="ECO:0007669"/>
    <property type="project" value="EnsemblMetazoa"/>
</dbReference>
<dbReference type="PANTHER" id="PTHR15065:SF4">
    <property type="entry name" value="LD18634P"/>
    <property type="match status" value="1"/>
</dbReference>
<keyword evidence="8" id="KW-0539">Nucleus</keyword>
<dbReference type="GO" id="GO:0000122">
    <property type="term" value="P:negative regulation of transcription by RNA polymerase II"/>
    <property type="evidence" value="ECO:0000318"/>
    <property type="project" value="GO_Central"/>
</dbReference>
<dbReference type="AlphaFoldDB" id="A0A2A6BWR8"/>
<dbReference type="InterPro" id="IPR042972">
    <property type="entry name" value="INSM1/2"/>
</dbReference>
<dbReference type="GO" id="GO:0060179">
    <property type="term" value="P:male mating behavior"/>
    <property type="evidence" value="ECO:0007669"/>
    <property type="project" value="EnsemblMetazoa"/>
</dbReference>
<dbReference type="GO" id="GO:0003031">
    <property type="term" value="P:detection of carbon dioxide"/>
    <property type="evidence" value="ECO:0007669"/>
    <property type="project" value="EnsemblMetazoa"/>
</dbReference>
<dbReference type="GO" id="GO:0010564">
    <property type="term" value="P:regulation of cell cycle process"/>
    <property type="evidence" value="ECO:0000318"/>
    <property type="project" value="GO_Central"/>
</dbReference>
<dbReference type="GO" id="GO:0008270">
    <property type="term" value="F:zinc ion binding"/>
    <property type="evidence" value="ECO:0007669"/>
    <property type="project" value="UniProtKB-KW"/>
</dbReference>
<evidence type="ECO:0000313" key="11">
    <source>
        <dbReference type="Proteomes" id="UP000005239"/>
    </source>
</evidence>
<dbReference type="EnsemblMetazoa" id="PPA40241.1">
    <property type="protein sequence ID" value="PPA40241.1"/>
    <property type="gene ID" value="WBGene00278610"/>
</dbReference>
<evidence type="ECO:0000256" key="3">
    <source>
        <dbReference type="ARBA" id="ARBA00022737"/>
    </source>
</evidence>
<keyword evidence="6" id="KW-0805">Transcription regulation</keyword>
<dbReference type="Gene3D" id="3.30.160.60">
    <property type="entry name" value="Classic Zinc Finger"/>
    <property type="match status" value="1"/>
</dbReference>
<dbReference type="GO" id="GO:0030182">
    <property type="term" value="P:neuron differentiation"/>
    <property type="evidence" value="ECO:0000318"/>
    <property type="project" value="GO_Central"/>
</dbReference>
<dbReference type="GO" id="GO:0007411">
    <property type="term" value="P:axon guidance"/>
    <property type="evidence" value="ECO:0007669"/>
    <property type="project" value="EnsemblMetazoa"/>
</dbReference>
<evidence type="ECO:0000256" key="9">
    <source>
        <dbReference type="SAM" id="MobiDB-lite"/>
    </source>
</evidence>
<dbReference type="GO" id="GO:0106027">
    <property type="term" value="P:neuron projection organization"/>
    <property type="evidence" value="ECO:0007669"/>
    <property type="project" value="EnsemblMetazoa"/>
</dbReference>
<dbReference type="PROSITE" id="PS00028">
    <property type="entry name" value="ZINC_FINGER_C2H2_1"/>
    <property type="match status" value="1"/>
</dbReference>
<dbReference type="FunFam" id="3.30.160.60:FF:001896">
    <property type="entry name" value="insulinoma-associated protein 1b"/>
    <property type="match status" value="1"/>
</dbReference>
<evidence type="ECO:0000313" key="10">
    <source>
        <dbReference type="EnsemblMetazoa" id="PPA40241.1"/>
    </source>
</evidence>
<evidence type="ECO:0000256" key="2">
    <source>
        <dbReference type="ARBA" id="ARBA00022723"/>
    </source>
</evidence>
<keyword evidence="4" id="KW-0863">Zinc-finger</keyword>
<gene>
    <name evidence="10" type="primary">WBGene00278610</name>
</gene>
<dbReference type="SUPFAM" id="SSF57667">
    <property type="entry name" value="beta-beta-alpha zinc fingers"/>
    <property type="match status" value="1"/>
</dbReference>
<evidence type="ECO:0000256" key="7">
    <source>
        <dbReference type="ARBA" id="ARBA00023163"/>
    </source>
</evidence>